<sequence length="30" mass="3433">KAMKQKDWVARSPDLNPCKASVKWAIRFAS</sequence>
<protein>
    <submittedName>
        <fullName evidence="1">Uncharacterized protein</fullName>
    </submittedName>
</protein>
<keyword evidence="2" id="KW-1185">Reference proteome</keyword>
<feature type="non-terminal residue" evidence="1">
    <location>
        <position position="1"/>
    </location>
</feature>
<dbReference type="Proteomes" id="UP001054945">
    <property type="component" value="Unassembled WGS sequence"/>
</dbReference>
<gene>
    <name evidence="1" type="ORF">CEXT_496871</name>
</gene>
<name>A0AAV4Y0L6_CAEEX</name>
<dbReference type="EMBL" id="BPLR01018595">
    <property type="protein sequence ID" value="GIZ00887.1"/>
    <property type="molecule type" value="Genomic_DNA"/>
</dbReference>
<evidence type="ECO:0000313" key="2">
    <source>
        <dbReference type="Proteomes" id="UP001054945"/>
    </source>
</evidence>
<dbReference type="AlphaFoldDB" id="A0AAV4Y0L6"/>
<reference evidence="1 2" key="1">
    <citation type="submission" date="2021-06" db="EMBL/GenBank/DDBJ databases">
        <title>Caerostris extrusa draft genome.</title>
        <authorList>
            <person name="Kono N."/>
            <person name="Arakawa K."/>
        </authorList>
    </citation>
    <scope>NUCLEOTIDE SEQUENCE [LARGE SCALE GENOMIC DNA]</scope>
</reference>
<comment type="caution">
    <text evidence="1">The sequence shown here is derived from an EMBL/GenBank/DDBJ whole genome shotgun (WGS) entry which is preliminary data.</text>
</comment>
<proteinExistence type="predicted"/>
<organism evidence="1 2">
    <name type="scientific">Caerostris extrusa</name>
    <name type="common">Bark spider</name>
    <name type="synonym">Caerostris bankana</name>
    <dbReference type="NCBI Taxonomy" id="172846"/>
    <lineage>
        <taxon>Eukaryota</taxon>
        <taxon>Metazoa</taxon>
        <taxon>Ecdysozoa</taxon>
        <taxon>Arthropoda</taxon>
        <taxon>Chelicerata</taxon>
        <taxon>Arachnida</taxon>
        <taxon>Araneae</taxon>
        <taxon>Araneomorphae</taxon>
        <taxon>Entelegynae</taxon>
        <taxon>Araneoidea</taxon>
        <taxon>Araneidae</taxon>
        <taxon>Caerostris</taxon>
    </lineage>
</organism>
<evidence type="ECO:0000313" key="1">
    <source>
        <dbReference type="EMBL" id="GIZ00887.1"/>
    </source>
</evidence>
<accession>A0AAV4Y0L6</accession>